<reference evidence="29" key="2">
    <citation type="submission" date="2025-08" db="UniProtKB">
        <authorList>
            <consortium name="Ensembl"/>
        </authorList>
    </citation>
    <scope>IDENTIFICATION</scope>
</reference>
<dbReference type="PRINTS" id="PR01403">
    <property type="entry name" value="8OXTPHPHTASE"/>
</dbReference>
<dbReference type="InterPro" id="IPR000086">
    <property type="entry name" value="NUDIX_hydrolase_dom"/>
</dbReference>
<evidence type="ECO:0000256" key="25">
    <source>
        <dbReference type="ARBA" id="ARBA00049032"/>
    </source>
</evidence>
<feature type="region of interest" description="Disordered" evidence="27">
    <location>
        <begin position="166"/>
        <end position="344"/>
    </location>
</feature>
<evidence type="ECO:0000256" key="10">
    <source>
        <dbReference type="ARBA" id="ARBA00022884"/>
    </source>
</evidence>
<comment type="catalytic activity">
    <reaction evidence="12">
        <text>8-oxo-dATP + H2O = 8-oxo-dAMP + diphosphate + H(+)</text>
        <dbReference type="Rhea" id="RHEA:65396"/>
        <dbReference type="ChEBI" id="CHEBI:15377"/>
        <dbReference type="ChEBI" id="CHEBI:15378"/>
        <dbReference type="ChEBI" id="CHEBI:33019"/>
        <dbReference type="ChEBI" id="CHEBI:71361"/>
        <dbReference type="ChEBI" id="CHEBI:172871"/>
    </reaction>
    <physiologicalReaction direction="left-to-right" evidence="12">
        <dbReference type="Rhea" id="RHEA:65397"/>
    </physiologicalReaction>
</comment>
<dbReference type="InterPro" id="IPR020084">
    <property type="entry name" value="NUDIX_hydrolase_CS"/>
</dbReference>
<dbReference type="CDD" id="cd03427">
    <property type="entry name" value="NUDIX_MTH1_Nudt1"/>
    <property type="match status" value="1"/>
</dbReference>
<evidence type="ECO:0000313" key="30">
    <source>
        <dbReference type="Proteomes" id="UP000002254"/>
    </source>
</evidence>
<dbReference type="AlphaFoldDB" id="A0A8P0NHV3"/>
<evidence type="ECO:0000256" key="4">
    <source>
        <dbReference type="ARBA" id="ARBA00005582"/>
    </source>
</evidence>
<dbReference type="FunFam" id="3.90.79.10:FF:000043">
    <property type="entry name" value="7,8-dihydro-8-oxoguanine triphosphatase"/>
    <property type="match status" value="1"/>
</dbReference>
<evidence type="ECO:0000256" key="16">
    <source>
        <dbReference type="ARBA" id="ARBA00026103"/>
    </source>
</evidence>
<dbReference type="GO" id="GO:0003723">
    <property type="term" value="F:RNA binding"/>
    <property type="evidence" value="ECO:0007669"/>
    <property type="project" value="UniProtKB-KW"/>
</dbReference>
<dbReference type="SUPFAM" id="SSF55811">
    <property type="entry name" value="Nudix"/>
    <property type="match status" value="1"/>
</dbReference>
<dbReference type="GO" id="GO:0005737">
    <property type="term" value="C:cytoplasm"/>
    <property type="evidence" value="ECO:0007669"/>
    <property type="project" value="UniProtKB-SubCell"/>
</dbReference>
<comment type="catalytic activity">
    <reaction evidence="15">
        <text>2-oxo-ATP + H2O = 2-oxo-AMP + diphosphate + H(+)</text>
        <dbReference type="Rhea" id="RHEA:67392"/>
        <dbReference type="ChEBI" id="CHEBI:15377"/>
        <dbReference type="ChEBI" id="CHEBI:15378"/>
        <dbReference type="ChEBI" id="CHEBI:33019"/>
        <dbReference type="ChEBI" id="CHEBI:71395"/>
        <dbReference type="ChEBI" id="CHEBI:172878"/>
    </reaction>
    <physiologicalReaction direction="left-to-right" evidence="15">
        <dbReference type="Rhea" id="RHEA:67393"/>
    </physiologicalReaction>
</comment>
<gene>
    <name evidence="29" type="primary">NUDT1</name>
</gene>
<comment type="catalytic activity">
    <reaction evidence="13">
        <text>2-oxo-dATP + H2O = 2-oxo-dAMP + diphosphate + H(+)</text>
        <dbReference type="Rhea" id="RHEA:31583"/>
        <dbReference type="ChEBI" id="CHEBI:15377"/>
        <dbReference type="ChEBI" id="CHEBI:15378"/>
        <dbReference type="ChEBI" id="CHEBI:33019"/>
        <dbReference type="ChEBI" id="CHEBI:63212"/>
        <dbReference type="ChEBI" id="CHEBI:77897"/>
        <dbReference type="EC" id="3.6.1.56"/>
    </reaction>
    <physiologicalReaction direction="left-to-right" evidence="13">
        <dbReference type="Rhea" id="RHEA:31584"/>
    </physiologicalReaction>
</comment>
<dbReference type="InterPro" id="IPR015797">
    <property type="entry name" value="NUDIX_hydrolase-like_dom_sf"/>
</dbReference>
<evidence type="ECO:0000259" key="28">
    <source>
        <dbReference type="PROSITE" id="PS51462"/>
    </source>
</evidence>
<proteinExistence type="inferred from homology"/>
<keyword evidence="7" id="KW-0479">Metal-binding</keyword>
<evidence type="ECO:0000256" key="23">
    <source>
        <dbReference type="ARBA" id="ARBA00048002"/>
    </source>
</evidence>
<comment type="subcellular location">
    <subcellularLocation>
        <location evidence="3">Cytoplasm</location>
    </subcellularLocation>
    <subcellularLocation>
        <location evidence="2">Nucleus</location>
    </subcellularLocation>
</comment>
<keyword evidence="11" id="KW-0539">Nucleus</keyword>
<dbReference type="Gene3D" id="3.90.79.10">
    <property type="entry name" value="Nucleoside Triphosphate Pyrophosphohydrolase"/>
    <property type="match status" value="1"/>
</dbReference>
<evidence type="ECO:0000256" key="27">
    <source>
        <dbReference type="SAM" id="MobiDB-lite"/>
    </source>
</evidence>
<dbReference type="PROSITE" id="PS00893">
    <property type="entry name" value="NUDIX_BOX"/>
    <property type="match status" value="1"/>
</dbReference>
<dbReference type="GO" id="GO:0046872">
    <property type="term" value="F:metal ion binding"/>
    <property type="evidence" value="ECO:0007669"/>
    <property type="project" value="UniProtKB-KW"/>
</dbReference>
<evidence type="ECO:0000256" key="2">
    <source>
        <dbReference type="ARBA" id="ARBA00004123"/>
    </source>
</evidence>
<keyword evidence="10" id="KW-0694">RNA-binding</keyword>
<feature type="compositionally biased region" description="Basic residues" evidence="27">
    <location>
        <begin position="262"/>
        <end position="274"/>
    </location>
</feature>
<keyword evidence="8" id="KW-0378">Hydrolase</keyword>
<keyword evidence="6" id="KW-0963">Cytoplasm</keyword>
<dbReference type="PROSITE" id="PS51462">
    <property type="entry name" value="NUDIX"/>
    <property type="match status" value="1"/>
</dbReference>
<feature type="compositionally biased region" description="Basic and acidic residues" evidence="27">
    <location>
        <begin position="236"/>
        <end position="252"/>
    </location>
</feature>
<evidence type="ECO:0000256" key="13">
    <source>
        <dbReference type="ARBA" id="ARBA00024459"/>
    </source>
</evidence>
<evidence type="ECO:0000256" key="3">
    <source>
        <dbReference type="ARBA" id="ARBA00004496"/>
    </source>
</evidence>
<evidence type="ECO:0000256" key="21">
    <source>
        <dbReference type="ARBA" id="ARBA00031927"/>
    </source>
</evidence>
<keyword evidence="9" id="KW-0460">Magnesium</keyword>
<reference evidence="29 30" key="1">
    <citation type="journal article" date="2005" name="Nature">
        <title>Genome sequence, comparative analysis and haplotype structure of the domestic dog.</title>
        <authorList>
            <consortium name="Broad Sequencing Platform"/>
            <person name="Lindblad-Toh K."/>
            <person name="Wade C.M."/>
            <person name="Mikkelsen T.S."/>
            <person name="Karlsson E.K."/>
            <person name="Jaffe D.B."/>
            <person name="Kamal M."/>
            <person name="Clamp M."/>
            <person name="Chang J.L."/>
            <person name="Kulbokas E.J. III"/>
            <person name="Zody M.C."/>
            <person name="Mauceli E."/>
            <person name="Xie X."/>
            <person name="Breen M."/>
            <person name="Wayne R.K."/>
            <person name="Ostrander E.A."/>
            <person name="Ponting C.P."/>
            <person name="Galibert F."/>
            <person name="Smith D.R."/>
            <person name="DeJong P.J."/>
            <person name="Kirkness E."/>
            <person name="Alvarez P."/>
            <person name="Biagi T."/>
            <person name="Brockman W."/>
            <person name="Butler J."/>
            <person name="Chin C.W."/>
            <person name="Cook A."/>
            <person name="Cuff J."/>
            <person name="Daly M.J."/>
            <person name="DeCaprio D."/>
            <person name="Gnerre S."/>
            <person name="Grabherr M."/>
            <person name="Kellis M."/>
            <person name="Kleber M."/>
            <person name="Bardeleben C."/>
            <person name="Goodstadt L."/>
            <person name="Heger A."/>
            <person name="Hitte C."/>
            <person name="Kim L."/>
            <person name="Koepfli K.P."/>
            <person name="Parker H.G."/>
            <person name="Pollinger J.P."/>
            <person name="Searle S.M."/>
            <person name="Sutter N.B."/>
            <person name="Thomas R."/>
            <person name="Webber C."/>
            <person name="Baldwin J."/>
            <person name="Abebe A."/>
            <person name="Abouelleil A."/>
            <person name="Aftuck L."/>
            <person name="Ait-Zahra M."/>
            <person name="Aldredge T."/>
            <person name="Allen N."/>
            <person name="An P."/>
            <person name="Anderson S."/>
            <person name="Antoine C."/>
            <person name="Arachchi H."/>
            <person name="Aslam A."/>
            <person name="Ayotte L."/>
            <person name="Bachantsang P."/>
            <person name="Barry A."/>
            <person name="Bayul T."/>
            <person name="Benamara M."/>
            <person name="Berlin A."/>
            <person name="Bessette D."/>
            <person name="Blitshteyn B."/>
            <person name="Bloom T."/>
            <person name="Blye J."/>
            <person name="Boguslavskiy L."/>
            <person name="Bonnet C."/>
            <person name="Boukhgalter B."/>
            <person name="Brown A."/>
            <person name="Cahill P."/>
            <person name="Calixte N."/>
            <person name="Camarata J."/>
            <person name="Cheshatsang Y."/>
            <person name="Chu J."/>
            <person name="Citroen M."/>
            <person name="Collymore A."/>
            <person name="Cooke P."/>
            <person name="Dawoe T."/>
            <person name="Daza R."/>
            <person name="Decktor K."/>
            <person name="DeGray S."/>
            <person name="Dhargay N."/>
            <person name="Dooley K."/>
            <person name="Dooley K."/>
            <person name="Dorje P."/>
            <person name="Dorjee K."/>
            <person name="Dorris L."/>
            <person name="Duffey N."/>
            <person name="Dupes A."/>
            <person name="Egbiremolen O."/>
            <person name="Elong R."/>
            <person name="Falk J."/>
            <person name="Farina A."/>
            <person name="Faro S."/>
            <person name="Ferguson D."/>
            <person name="Ferreira P."/>
            <person name="Fisher S."/>
            <person name="FitzGerald M."/>
            <person name="Foley K."/>
            <person name="Foley C."/>
            <person name="Franke A."/>
            <person name="Friedrich D."/>
            <person name="Gage D."/>
            <person name="Garber M."/>
            <person name="Gearin G."/>
            <person name="Giannoukos G."/>
            <person name="Goode T."/>
            <person name="Goyette A."/>
            <person name="Graham J."/>
            <person name="Grandbois E."/>
            <person name="Gyaltsen K."/>
            <person name="Hafez N."/>
            <person name="Hagopian D."/>
            <person name="Hagos B."/>
            <person name="Hall J."/>
            <person name="Healy C."/>
            <person name="Hegarty R."/>
            <person name="Honan T."/>
            <person name="Horn A."/>
            <person name="Houde N."/>
            <person name="Hughes L."/>
            <person name="Hunnicutt L."/>
            <person name="Husby M."/>
            <person name="Jester B."/>
            <person name="Jones C."/>
            <person name="Kamat A."/>
            <person name="Kanga B."/>
            <person name="Kells C."/>
            <person name="Khazanovich D."/>
            <person name="Kieu A.C."/>
            <person name="Kisner P."/>
            <person name="Kumar M."/>
            <person name="Lance K."/>
            <person name="Landers T."/>
            <person name="Lara M."/>
            <person name="Lee W."/>
            <person name="Leger J.P."/>
            <person name="Lennon N."/>
            <person name="Leuper L."/>
            <person name="LeVine S."/>
            <person name="Liu J."/>
            <person name="Liu X."/>
            <person name="Lokyitsang Y."/>
            <person name="Lokyitsang T."/>
            <person name="Lui A."/>
            <person name="Macdonald J."/>
            <person name="Major J."/>
            <person name="Marabella R."/>
            <person name="Maru K."/>
            <person name="Matthews C."/>
            <person name="McDonough S."/>
            <person name="Mehta T."/>
            <person name="Meldrim J."/>
            <person name="Melnikov A."/>
            <person name="Meneus L."/>
            <person name="Mihalev A."/>
            <person name="Mihova T."/>
            <person name="Miller K."/>
            <person name="Mittelman R."/>
            <person name="Mlenga V."/>
            <person name="Mulrain L."/>
            <person name="Munson G."/>
            <person name="Navidi A."/>
            <person name="Naylor J."/>
            <person name="Nguyen T."/>
            <person name="Nguyen N."/>
            <person name="Nguyen C."/>
            <person name="Nguyen T."/>
            <person name="Nicol R."/>
            <person name="Norbu N."/>
            <person name="Norbu C."/>
            <person name="Novod N."/>
            <person name="Nyima T."/>
            <person name="Olandt P."/>
            <person name="O'Neill B."/>
            <person name="O'Neill K."/>
            <person name="Osman S."/>
            <person name="Oyono L."/>
            <person name="Patti C."/>
            <person name="Perrin D."/>
            <person name="Phunkhang P."/>
            <person name="Pierre F."/>
            <person name="Priest M."/>
            <person name="Rachupka A."/>
            <person name="Raghuraman S."/>
            <person name="Rameau R."/>
            <person name="Ray V."/>
            <person name="Raymond C."/>
            <person name="Rege F."/>
            <person name="Rise C."/>
            <person name="Rogers J."/>
            <person name="Rogov P."/>
            <person name="Sahalie J."/>
            <person name="Settipalli S."/>
            <person name="Sharpe T."/>
            <person name="Shea T."/>
            <person name="Sheehan M."/>
            <person name="Sherpa N."/>
            <person name="Shi J."/>
            <person name="Shih D."/>
            <person name="Sloan J."/>
            <person name="Smith C."/>
            <person name="Sparrow T."/>
            <person name="Stalker J."/>
            <person name="Stange-Thomann N."/>
            <person name="Stavropoulos S."/>
            <person name="Stone C."/>
            <person name="Stone S."/>
            <person name="Sykes S."/>
            <person name="Tchuinga P."/>
            <person name="Tenzing P."/>
            <person name="Tesfaye S."/>
            <person name="Thoulutsang D."/>
            <person name="Thoulutsang Y."/>
            <person name="Topham K."/>
            <person name="Topping I."/>
            <person name="Tsamla T."/>
            <person name="Vassiliev H."/>
            <person name="Venkataraman V."/>
            <person name="Vo A."/>
            <person name="Wangchuk T."/>
            <person name="Wangdi T."/>
            <person name="Weiand M."/>
            <person name="Wilkinson J."/>
            <person name="Wilson A."/>
            <person name="Yadav S."/>
            <person name="Yang S."/>
            <person name="Yang X."/>
            <person name="Young G."/>
            <person name="Yu Q."/>
            <person name="Zainoun J."/>
            <person name="Zembek L."/>
            <person name="Zimmer A."/>
            <person name="Lander E.S."/>
        </authorList>
    </citation>
    <scope>NUCLEOTIDE SEQUENCE [LARGE SCALE GENOMIC DNA]</scope>
    <source>
        <strain evidence="29">Boxer</strain>
    </source>
</reference>
<dbReference type="GO" id="GO:0008413">
    <property type="term" value="F:8-oxo-7,8-dihydroguanosine triphosphate pyrophosphatase activity"/>
    <property type="evidence" value="ECO:0007669"/>
    <property type="project" value="InterPro"/>
</dbReference>
<dbReference type="Proteomes" id="UP000002254">
    <property type="component" value="Chromosome 6"/>
</dbReference>
<evidence type="ECO:0000313" key="29">
    <source>
        <dbReference type="Ensembl" id="ENSCAFP00000024183.5"/>
    </source>
</evidence>
<feature type="region of interest" description="Disordered" evidence="27">
    <location>
        <begin position="1"/>
        <end position="21"/>
    </location>
</feature>
<evidence type="ECO:0000256" key="12">
    <source>
        <dbReference type="ARBA" id="ARBA00024448"/>
    </source>
</evidence>
<dbReference type="GO" id="GO:0005634">
    <property type="term" value="C:nucleus"/>
    <property type="evidence" value="ECO:0007669"/>
    <property type="project" value="UniProtKB-SubCell"/>
</dbReference>
<evidence type="ECO:0000256" key="9">
    <source>
        <dbReference type="ARBA" id="ARBA00022842"/>
    </source>
</evidence>
<feature type="compositionally biased region" description="Pro residues" evidence="27">
    <location>
        <begin position="199"/>
        <end position="216"/>
    </location>
</feature>
<evidence type="ECO:0000256" key="20">
    <source>
        <dbReference type="ARBA" id="ARBA00030682"/>
    </source>
</evidence>
<evidence type="ECO:0000256" key="14">
    <source>
        <dbReference type="ARBA" id="ARBA00024486"/>
    </source>
</evidence>
<dbReference type="PANTHER" id="PTHR43758">
    <property type="entry name" value="7,8-DIHYDRO-8-OXOGUANINE TRIPHOSPHATASE"/>
    <property type="match status" value="1"/>
</dbReference>
<evidence type="ECO:0000256" key="19">
    <source>
        <dbReference type="ARBA" id="ARBA00030634"/>
    </source>
</evidence>
<comment type="catalytic activity">
    <reaction evidence="25">
        <text>N(6)-methyl-dATP + H2O = N(6)-methyl-dAMP + diphosphate + H(+)</text>
        <dbReference type="Rhea" id="RHEA:67604"/>
        <dbReference type="ChEBI" id="CHEBI:15377"/>
        <dbReference type="ChEBI" id="CHEBI:15378"/>
        <dbReference type="ChEBI" id="CHEBI:33019"/>
        <dbReference type="ChEBI" id="CHEBI:169976"/>
        <dbReference type="ChEBI" id="CHEBI:172872"/>
    </reaction>
    <physiologicalReaction direction="left-to-right" evidence="25">
        <dbReference type="Rhea" id="RHEA:67605"/>
    </physiologicalReaction>
</comment>
<feature type="domain" description="Nudix hydrolase" evidence="28">
    <location>
        <begin position="348"/>
        <end position="477"/>
    </location>
</feature>
<comment type="function">
    <text evidence="26">Oxidized purine nucleoside triphosphate hydrolase which is a prominent sanitizer of the oxidized nucleotide pool. Catalyzes the hydrolysis of 2-oxo-dATP (2-hydroxy-dATP) into 2-oxo-dAMP. Also has a significant hydrolase activity toward 2-oxo-ATP, 8-oxo-dGTP and 8-oxo-dATP. Through the hydrolysis of oxidized purine nucleoside triphosphates, prevents their incorporation into DNA and the subsequent transversions A:T to C:G and G:C to T:A. Also catalyzes the hydrolysis of methylated purine nucleoside triphosphate preventing their integration into DNA. Through this antimutagenic activity protects cells from oxidative stress.</text>
</comment>
<comment type="cofactor">
    <cofactor evidence="1">
        <name>Mg(2+)</name>
        <dbReference type="ChEBI" id="CHEBI:18420"/>
    </cofactor>
</comment>
<evidence type="ECO:0000256" key="15">
    <source>
        <dbReference type="ARBA" id="ARBA00024596"/>
    </source>
</evidence>
<dbReference type="EC" id="3.6.1.56" evidence="16"/>
<evidence type="ECO:0000256" key="8">
    <source>
        <dbReference type="ARBA" id="ARBA00022801"/>
    </source>
</evidence>
<sequence>RDLLGGAQNNPGHENQLPRLGEGWKAESHTLETCKFAQLTSRTLPQLGSSHIGQLCKPWCHSLQACGALCKLHLHLQHPFICPLTCSAPSTCSTSSPAPSALHTSSPAGPLTCRLPHLSAPLSAALHLQAPSPVSSTLCTPSPTGPLTCLLHSLHHPTCRPPHLSPLLSSSPHLQAPSPVPSALRSPPPAGPLTCPLRSPQPPTCRPPHLPPPPARAPRKRPRLPASCRKSSPRHCAREARVRAPVTRREAGTPRAVLPPHACRRRRVRPHQRSRASASGPAAPLTEPCRPTPSARCAGSAGLASGRGHAPGSGAPDPKARAEPSGAELLRGSRALSPSRGLPGTMGTSRLYTLVLVLQPERVLLGMKKRGFGAGRWNGFGGKVQEGETIEDGAKRELREESGLTVDTLHKVGQIMFEFVGEPELMDVHIFCTDSVQGTPVESDEMRPQWFQLDQIPFTDMWPDDSYWFPLLLQKKKFHGYFRFQGPNTILDYTLREVDKL</sequence>
<evidence type="ECO:0000256" key="24">
    <source>
        <dbReference type="ARBA" id="ARBA00048894"/>
    </source>
</evidence>
<dbReference type="InterPro" id="IPR003563">
    <property type="entry name" value="8ODP"/>
</dbReference>
<dbReference type="Pfam" id="PF00293">
    <property type="entry name" value="NUDIX"/>
    <property type="match status" value="1"/>
</dbReference>
<dbReference type="PANTHER" id="PTHR43758:SF2">
    <property type="entry name" value="OXIDIZED PURINE NUCLEOSIDE TRIPHOSPHATE HYDROLASE"/>
    <property type="match status" value="1"/>
</dbReference>
<organism evidence="29 30">
    <name type="scientific">Canis lupus familiaris</name>
    <name type="common">Dog</name>
    <name type="synonym">Canis familiaris</name>
    <dbReference type="NCBI Taxonomy" id="9615"/>
    <lineage>
        <taxon>Eukaryota</taxon>
        <taxon>Metazoa</taxon>
        <taxon>Chordata</taxon>
        <taxon>Craniata</taxon>
        <taxon>Vertebrata</taxon>
        <taxon>Euteleostomi</taxon>
        <taxon>Mammalia</taxon>
        <taxon>Eutheria</taxon>
        <taxon>Laurasiatheria</taxon>
        <taxon>Carnivora</taxon>
        <taxon>Caniformia</taxon>
        <taxon>Canidae</taxon>
        <taxon>Canis</taxon>
    </lineage>
</organism>
<feature type="compositionally biased region" description="Low complexity" evidence="27">
    <location>
        <begin position="275"/>
        <end position="284"/>
    </location>
</feature>
<protein>
    <recommendedName>
        <fullName evidence="17">Oxidized purine nucleoside triphosphate hydrolase</fullName>
        <ecNumber evidence="16">3.6.1.56</ecNumber>
    </recommendedName>
    <alternativeName>
        <fullName evidence="21">2-hydroxy-dATP diphosphatase</fullName>
    </alternativeName>
    <alternativeName>
        <fullName evidence="20">7,8-dihydro-8-oxoguanine triphosphatase</fullName>
    </alternativeName>
    <alternativeName>
        <fullName evidence="19">8-oxo-dGTPase</fullName>
    </alternativeName>
    <alternativeName>
        <fullName evidence="22">Methylated purine nucleoside triphosphate hydrolase</fullName>
    </alternativeName>
    <alternativeName>
        <fullName evidence="18">Nucleoside diphosphate-linked moiety X motif 1</fullName>
    </alternativeName>
</protein>
<dbReference type="Ensembl" id="ENSCAFT00000026047.5">
    <property type="protein sequence ID" value="ENSCAFP00000024183.5"/>
    <property type="gene ID" value="ENSCAFG00000016431.5"/>
</dbReference>
<evidence type="ECO:0000256" key="11">
    <source>
        <dbReference type="ARBA" id="ARBA00023242"/>
    </source>
</evidence>
<evidence type="ECO:0000256" key="22">
    <source>
        <dbReference type="ARBA" id="ARBA00032071"/>
    </source>
</evidence>
<comment type="catalytic activity">
    <reaction evidence="23">
        <text>N(6)-methyl-ATP + H2O = N(6)-methyl-AMP + diphosphate + H(+)</text>
        <dbReference type="Rhea" id="RHEA:67608"/>
        <dbReference type="ChEBI" id="CHEBI:15377"/>
        <dbReference type="ChEBI" id="CHEBI:15378"/>
        <dbReference type="ChEBI" id="CHEBI:33019"/>
        <dbReference type="ChEBI" id="CHEBI:144842"/>
        <dbReference type="ChEBI" id="CHEBI:172873"/>
    </reaction>
    <physiologicalReaction direction="left-to-right" evidence="23">
        <dbReference type="Rhea" id="RHEA:67609"/>
    </physiologicalReaction>
</comment>
<evidence type="ECO:0000256" key="1">
    <source>
        <dbReference type="ARBA" id="ARBA00001946"/>
    </source>
</evidence>
<evidence type="ECO:0000256" key="7">
    <source>
        <dbReference type="ARBA" id="ARBA00022723"/>
    </source>
</evidence>
<name>A0A8P0NHV3_CANLF</name>
<dbReference type="GO" id="GO:0042262">
    <property type="term" value="P:DNA protection"/>
    <property type="evidence" value="ECO:0007669"/>
    <property type="project" value="InterPro"/>
</dbReference>
<accession>A0A8P0NHV3</accession>
<evidence type="ECO:0000256" key="18">
    <source>
        <dbReference type="ARBA" id="ARBA00029673"/>
    </source>
</evidence>
<evidence type="ECO:0000256" key="5">
    <source>
        <dbReference type="ARBA" id="ARBA00011245"/>
    </source>
</evidence>
<comment type="subunit">
    <text evidence="5">Monomer.</text>
</comment>
<comment type="catalytic activity">
    <reaction evidence="24">
        <text>O(6)-methyl-dGTP + H2O = O(6)-methyl-dGMP + diphosphate + H(+)</text>
        <dbReference type="Rhea" id="RHEA:67600"/>
        <dbReference type="ChEBI" id="CHEBI:15377"/>
        <dbReference type="ChEBI" id="CHEBI:15378"/>
        <dbReference type="ChEBI" id="CHEBI:33019"/>
        <dbReference type="ChEBI" id="CHEBI:169974"/>
        <dbReference type="ChEBI" id="CHEBI:169975"/>
    </reaction>
    <physiologicalReaction direction="left-to-right" evidence="24">
        <dbReference type="Rhea" id="RHEA:67601"/>
    </physiologicalReaction>
</comment>
<comment type="similarity">
    <text evidence="4">Belongs to the Nudix hydrolase family.</text>
</comment>
<evidence type="ECO:0000256" key="17">
    <source>
        <dbReference type="ARBA" id="ARBA00026218"/>
    </source>
</evidence>
<dbReference type="GO" id="GO:0008828">
    <property type="term" value="F:dATP diphosphatase activity"/>
    <property type="evidence" value="ECO:0007669"/>
    <property type="project" value="UniProtKB-EC"/>
</dbReference>
<evidence type="ECO:0000256" key="6">
    <source>
        <dbReference type="ARBA" id="ARBA00022490"/>
    </source>
</evidence>
<evidence type="ECO:0000256" key="26">
    <source>
        <dbReference type="ARBA" id="ARBA00053094"/>
    </source>
</evidence>
<comment type="catalytic activity">
    <reaction evidence="14">
        <text>8-oxo-dGTP + H2O = 8-oxo-dGMP + diphosphate + H(+)</text>
        <dbReference type="Rhea" id="RHEA:31575"/>
        <dbReference type="ChEBI" id="CHEBI:15377"/>
        <dbReference type="ChEBI" id="CHEBI:15378"/>
        <dbReference type="ChEBI" id="CHEBI:33019"/>
        <dbReference type="ChEBI" id="CHEBI:63224"/>
        <dbReference type="ChEBI" id="CHEBI:77896"/>
    </reaction>
    <physiologicalReaction direction="left-to-right" evidence="14">
        <dbReference type="Rhea" id="RHEA:31576"/>
    </physiologicalReaction>
</comment>